<evidence type="ECO:0000313" key="3">
    <source>
        <dbReference type="EMBL" id="MCX8533491.1"/>
    </source>
</evidence>
<name>A0ABT3Y5Y4_9FLAO</name>
<dbReference type="InterPro" id="IPR012640">
    <property type="entry name" value="Membr_lipoprot_lipid_attach_CS"/>
</dbReference>
<dbReference type="EMBL" id="JAOVZV010000015">
    <property type="protein sequence ID" value="MCX8533491.1"/>
    <property type="molecule type" value="Genomic_DNA"/>
</dbReference>
<keyword evidence="4" id="KW-1185">Reference proteome</keyword>
<gene>
    <name evidence="3" type="ORF">OEA66_14145</name>
</gene>
<dbReference type="PROSITE" id="PS51257">
    <property type="entry name" value="PROKAR_LIPOPROTEIN"/>
    <property type="match status" value="1"/>
</dbReference>
<accession>A0ABT3Y5Y4</accession>
<dbReference type="Proteomes" id="UP001070176">
    <property type="component" value="Unassembled WGS sequence"/>
</dbReference>
<evidence type="ECO:0000256" key="1">
    <source>
        <dbReference type="ARBA" id="ARBA00017922"/>
    </source>
</evidence>
<comment type="caution">
    <text evidence="3">The sequence shown here is derived from an EMBL/GenBank/DDBJ whole genome shotgun (WGS) entry which is preliminary data.</text>
</comment>
<protein>
    <recommendedName>
        <fullName evidence="1">Type IV secretion system putative lipoprotein virB7</fullName>
    </recommendedName>
</protein>
<organism evidence="3 4">
    <name type="scientific">Chryseobacterium luquanense</name>
    <dbReference type="NCBI Taxonomy" id="2983766"/>
    <lineage>
        <taxon>Bacteria</taxon>
        <taxon>Pseudomonadati</taxon>
        <taxon>Bacteroidota</taxon>
        <taxon>Flavobacteriia</taxon>
        <taxon>Flavobacteriales</taxon>
        <taxon>Weeksellaceae</taxon>
        <taxon>Chryseobacterium group</taxon>
        <taxon>Chryseobacterium</taxon>
    </lineage>
</organism>
<sequence>MRKLLFFIVILTSLTSCNVRKKGLVHYLSTLENVEFIASKEDSIKIDSVKLVLKKTQERIDGEKGDGWICFDSENHAEFRGGVTLFRELIYKKFKVSTDSKEGENLIRITIGKYNNLENVEILRYSDENSKKQIKDIFKLKELNNWSSARLYQVPVKQQFEISIFVEKR</sequence>
<reference evidence="3" key="1">
    <citation type="submission" date="2022-10" db="EMBL/GenBank/DDBJ databases">
        <title>Chryseobacterium sp. nov., a novel bacterial species.</title>
        <authorList>
            <person name="Cao Y."/>
        </authorList>
    </citation>
    <scope>NUCLEOTIDE SEQUENCE</scope>
    <source>
        <strain evidence="3">KC 927</strain>
    </source>
</reference>
<keyword evidence="2" id="KW-0732">Signal</keyword>
<dbReference type="RefSeq" id="WP_267281981.1">
    <property type="nucleotide sequence ID" value="NZ_JAOVZV010000015.1"/>
</dbReference>
<evidence type="ECO:0000256" key="2">
    <source>
        <dbReference type="ARBA" id="ARBA00022729"/>
    </source>
</evidence>
<evidence type="ECO:0000313" key="4">
    <source>
        <dbReference type="Proteomes" id="UP001070176"/>
    </source>
</evidence>
<dbReference type="Pfam" id="PF08139">
    <property type="entry name" value="LPAM_1"/>
    <property type="match status" value="1"/>
</dbReference>
<proteinExistence type="predicted"/>